<dbReference type="PANTHER" id="PTHR33572">
    <property type="entry name" value="SPORE DEVELOPMENT REGULATOR VOSA"/>
    <property type="match status" value="1"/>
</dbReference>
<evidence type="ECO:0000259" key="10">
    <source>
        <dbReference type="PROSITE" id="PS51821"/>
    </source>
</evidence>
<evidence type="ECO:0000313" key="11">
    <source>
        <dbReference type="EMBL" id="KAL1898189.1"/>
    </source>
</evidence>
<keyword evidence="5" id="KW-0749">Sporulation</keyword>
<dbReference type="PROSITE" id="PS00138">
    <property type="entry name" value="SUBTILASE_SER"/>
    <property type="match status" value="1"/>
</dbReference>
<keyword evidence="6" id="KW-0805">Transcription regulation</keyword>
<feature type="domain" description="Velvet" evidence="10">
    <location>
        <begin position="29"/>
        <end position="198"/>
    </location>
</feature>
<keyword evidence="2" id="KW-0645">Protease</keyword>
<evidence type="ECO:0000256" key="7">
    <source>
        <dbReference type="ARBA" id="ARBA00023163"/>
    </source>
</evidence>
<reference evidence="11 12" key="1">
    <citation type="journal article" date="2024" name="IMA Fungus">
        <title>IMA Genome - F19 : A genome assembly and annotation guide to empower mycologists, including annotated draft genome sequences of Ceratocystis pirilliformis, Diaporthe australafricana, Fusarium ophioides, Paecilomyces lecythidis, and Sporothrix stenoceras.</title>
        <authorList>
            <person name="Aylward J."/>
            <person name="Wilson A.M."/>
            <person name="Visagie C.M."/>
            <person name="Spraker J."/>
            <person name="Barnes I."/>
            <person name="Buitendag C."/>
            <person name="Ceriani C."/>
            <person name="Del Mar Angel L."/>
            <person name="du Plessis D."/>
            <person name="Fuchs T."/>
            <person name="Gasser K."/>
            <person name="Kramer D."/>
            <person name="Li W."/>
            <person name="Munsamy K."/>
            <person name="Piso A."/>
            <person name="Price J.L."/>
            <person name="Sonnekus B."/>
            <person name="Thomas C."/>
            <person name="van der Nest A."/>
            <person name="van Dijk A."/>
            <person name="van Heerden A."/>
            <person name="van Vuuren N."/>
            <person name="Yilmaz N."/>
            <person name="Duong T.A."/>
            <person name="van der Merwe N.A."/>
            <person name="Wingfield M.J."/>
            <person name="Wingfield B.D."/>
        </authorList>
    </citation>
    <scope>NUCLEOTIDE SEQUENCE [LARGE SCALE GENOMIC DNA]</scope>
    <source>
        <strain evidence="11 12">CMW 5346</strain>
    </source>
</reference>
<feature type="compositionally biased region" description="Basic and acidic residues" evidence="9">
    <location>
        <begin position="216"/>
        <end position="228"/>
    </location>
</feature>
<sequence>MSGHLHTAYATQFGDHTIAPPPAAIKVEDSVPDYMLEIRQQPQHARVALGKDKADRKPIDPPPILQLKVSHKKDPMQNFLQSPYYFMSCSLLKGDEASSKEPLPSYLIGTVVSSLHRLKDTDNQDGGFFVFGDLSCKVEGKFRLLFTLYQMQKMECVHITSIVSDTFQVYPTKSFPGLAESTFLTRSFSDQGVRLRLRKDSRSMTTRKRNATAAEFARKQQDPRDTGRRSIPTRTSSADDNLPYGATTTNSGFDPHAATAYGHYDPDSAGLGSKRRRLVVDDVPPPPPPYTSGVNSVATGADLSGYGAPRAAYHNIGMPVSSSPYGLPIQTTAATLGYSHAGTHTHHQLNRLDTQQLGGPHGPGSAGQGAFQSPSSRHSPQHAFQYGALQASPSSMGYQPSSAASTSAGHGLTGSPAGDYRPHPGPIYTSNVSADASPRTHATPNPNNTTPSGTSTSPPDATANYTAAAATGAMTPYTQSIGSYSYAQALGDPQSHLSSTARSNGLPSLDLTHHVNGSGLGLDLGYGDVDRHNTGQTS</sequence>
<evidence type="ECO:0000256" key="6">
    <source>
        <dbReference type="ARBA" id="ARBA00023015"/>
    </source>
</evidence>
<feature type="compositionally biased region" description="Polar residues" evidence="9">
    <location>
        <begin position="391"/>
        <end position="408"/>
    </location>
</feature>
<name>A0ABR3ZF63_9PEZI</name>
<dbReference type="InterPro" id="IPR038491">
    <property type="entry name" value="Velvet_dom_sf"/>
</dbReference>
<feature type="region of interest" description="Disordered" evidence="9">
    <location>
        <begin position="353"/>
        <end position="462"/>
    </location>
</feature>
<dbReference type="Gene3D" id="2.60.40.3960">
    <property type="entry name" value="Velvet domain"/>
    <property type="match status" value="1"/>
</dbReference>
<protein>
    <recommendedName>
        <fullName evidence="10">Velvet domain-containing protein</fullName>
    </recommendedName>
</protein>
<dbReference type="PROSITE" id="PS51821">
    <property type="entry name" value="VELVET"/>
    <property type="match status" value="1"/>
</dbReference>
<dbReference type="Pfam" id="PF11754">
    <property type="entry name" value="Velvet"/>
    <property type="match status" value="2"/>
</dbReference>
<dbReference type="InterPro" id="IPR037525">
    <property type="entry name" value="Velvet_dom"/>
</dbReference>
<gene>
    <name evidence="11" type="ORF">Sste5346_003595</name>
</gene>
<comment type="caution">
    <text evidence="11">The sequence shown here is derived from an EMBL/GenBank/DDBJ whole genome shotgun (WGS) entry which is preliminary data.</text>
</comment>
<evidence type="ECO:0000256" key="2">
    <source>
        <dbReference type="ARBA" id="ARBA00022670"/>
    </source>
</evidence>
<dbReference type="InterPro" id="IPR023828">
    <property type="entry name" value="Peptidase_S8_Ser-AS"/>
</dbReference>
<feature type="compositionally biased region" description="Basic residues" evidence="9">
    <location>
        <begin position="200"/>
        <end position="210"/>
    </location>
</feature>
<evidence type="ECO:0000256" key="8">
    <source>
        <dbReference type="ARBA" id="ARBA00023242"/>
    </source>
</evidence>
<evidence type="ECO:0000256" key="9">
    <source>
        <dbReference type="SAM" id="MobiDB-lite"/>
    </source>
</evidence>
<evidence type="ECO:0000256" key="5">
    <source>
        <dbReference type="ARBA" id="ARBA00022969"/>
    </source>
</evidence>
<accession>A0ABR3ZF63</accession>
<keyword evidence="4" id="KW-0720">Serine protease</keyword>
<keyword evidence="3" id="KW-0378">Hydrolase</keyword>
<dbReference type="EMBL" id="JAWCUI010000016">
    <property type="protein sequence ID" value="KAL1898189.1"/>
    <property type="molecule type" value="Genomic_DNA"/>
</dbReference>
<evidence type="ECO:0000256" key="1">
    <source>
        <dbReference type="ARBA" id="ARBA00004123"/>
    </source>
</evidence>
<evidence type="ECO:0000256" key="3">
    <source>
        <dbReference type="ARBA" id="ARBA00022801"/>
    </source>
</evidence>
<evidence type="ECO:0000256" key="4">
    <source>
        <dbReference type="ARBA" id="ARBA00022825"/>
    </source>
</evidence>
<keyword evidence="12" id="KW-1185">Reference proteome</keyword>
<dbReference type="Proteomes" id="UP001583186">
    <property type="component" value="Unassembled WGS sequence"/>
</dbReference>
<evidence type="ECO:0000313" key="12">
    <source>
        <dbReference type="Proteomes" id="UP001583186"/>
    </source>
</evidence>
<dbReference type="InterPro" id="IPR021740">
    <property type="entry name" value="Velvet"/>
</dbReference>
<dbReference type="PANTHER" id="PTHR33572:SF18">
    <property type="entry name" value="SPORE DEVELOPMENT REGULATOR VOSA"/>
    <property type="match status" value="1"/>
</dbReference>
<feature type="compositionally biased region" description="Low complexity" evidence="9">
    <location>
        <begin position="443"/>
        <end position="462"/>
    </location>
</feature>
<proteinExistence type="predicted"/>
<feature type="region of interest" description="Disordered" evidence="9">
    <location>
        <begin position="200"/>
        <end position="270"/>
    </location>
</feature>
<keyword evidence="8" id="KW-0539">Nucleus</keyword>
<comment type="subcellular location">
    <subcellularLocation>
        <location evidence="1">Nucleus</location>
    </subcellularLocation>
</comment>
<organism evidence="11 12">
    <name type="scientific">Sporothrix stenoceras</name>
    <dbReference type="NCBI Taxonomy" id="5173"/>
    <lineage>
        <taxon>Eukaryota</taxon>
        <taxon>Fungi</taxon>
        <taxon>Dikarya</taxon>
        <taxon>Ascomycota</taxon>
        <taxon>Pezizomycotina</taxon>
        <taxon>Sordariomycetes</taxon>
        <taxon>Sordariomycetidae</taxon>
        <taxon>Ophiostomatales</taxon>
        <taxon>Ophiostomataceae</taxon>
        <taxon>Sporothrix</taxon>
    </lineage>
</organism>
<keyword evidence="7" id="KW-0804">Transcription</keyword>